<dbReference type="RefSeq" id="XP_075080454.1">
    <property type="nucleotide sequence ID" value="XM_075224353.1"/>
</dbReference>
<sequence>MRDNGSMHNPNLPNMMPHPINFIIWNIRGGNNDAFSVNFREMIDTHKPSVVTLLETRMENHVSLLNDFPFIQMIEVPTEGQSGGMVILWKSDVVIVKDFVRRNQEIHANIDVRPLNISWLFSSIYASTKVANKNNLWSNIEGIYKHYKGLWLLGGDFNDTFCMDDKFGGRIINSRHSSRLWSTVNHCNLFDLGFKGYKYTRSNHRRKSNKLIMERLDIIFANDNWMSLFPKAMVVHLPKTHSDHSPLLLQLFPNNIFHNGKPFRLESICCRHPDFVNIVRTSWQTNDLPKAQQIFKEKIIPWKNDTFGDIFKKKKKILLARLDGIKNSPKYHTSSFLMNLETTLQHEYNALLKMEEDFWKLRSRISWCNEGDANTRFFHSMDTNRKRINSIMYFKDEEGNWITDAKSILEHTFNYFNNSYKTSKTISKMASFKNQKDSFKTNNLITLDNPMTKEEIRKAIFSFKPFKALCPDGIHPFFYQRYWNIMGDSVIKFCQDAFE</sequence>
<name>A0AC58S6D6_TOBAC</name>
<gene>
    <name evidence="2" type="primary">LOC142165960</name>
</gene>
<reference evidence="1" key="1">
    <citation type="journal article" date="2014" name="Nat. Commun.">
        <title>The tobacco genome sequence and its comparison with those of tomato and potato.</title>
        <authorList>
            <person name="Sierro N."/>
            <person name="Battey J.N."/>
            <person name="Ouadi S."/>
            <person name="Bakaher N."/>
            <person name="Bovet L."/>
            <person name="Willig A."/>
            <person name="Goepfert S."/>
            <person name="Peitsch M.C."/>
            <person name="Ivanov N.V."/>
        </authorList>
    </citation>
    <scope>NUCLEOTIDE SEQUENCE [LARGE SCALE GENOMIC DNA]</scope>
</reference>
<organism evidence="1 2">
    <name type="scientific">Nicotiana tabacum</name>
    <name type="common">Common tobacco</name>
    <dbReference type="NCBI Taxonomy" id="4097"/>
    <lineage>
        <taxon>Eukaryota</taxon>
        <taxon>Viridiplantae</taxon>
        <taxon>Streptophyta</taxon>
        <taxon>Embryophyta</taxon>
        <taxon>Tracheophyta</taxon>
        <taxon>Spermatophyta</taxon>
        <taxon>Magnoliopsida</taxon>
        <taxon>eudicotyledons</taxon>
        <taxon>Gunneridae</taxon>
        <taxon>Pentapetalae</taxon>
        <taxon>asterids</taxon>
        <taxon>lamiids</taxon>
        <taxon>Solanales</taxon>
        <taxon>Solanaceae</taxon>
        <taxon>Nicotianoideae</taxon>
        <taxon>Nicotianeae</taxon>
        <taxon>Nicotiana</taxon>
    </lineage>
</organism>
<evidence type="ECO:0000313" key="1">
    <source>
        <dbReference type="Proteomes" id="UP000790787"/>
    </source>
</evidence>
<keyword evidence="1" id="KW-1185">Reference proteome</keyword>
<accession>A0AC58S6D6</accession>
<proteinExistence type="predicted"/>
<evidence type="ECO:0000313" key="2">
    <source>
        <dbReference type="RefSeq" id="XP_075080454.1"/>
    </source>
</evidence>
<reference evidence="2" key="2">
    <citation type="submission" date="2025-08" db="UniProtKB">
        <authorList>
            <consortium name="RefSeq"/>
        </authorList>
    </citation>
    <scope>IDENTIFICATION</scope>
    <source>
        <tissue evidence="2">Leaf</tissue>
    </source>
</reference>
<protein>
    <submittedName>
        <fullName evidence="2">Uncharacterized protein LOC142165960</fullName>
    </submittedName>
</protein>
<dbReference type="Proteomes" id="UP000790787">
    <property type="component" value="Chromosome 11"/>
</dbReference>